<evidence type="ECO:0000256" key="1">
    <source>
        <dbReference type="ARBA" id="ARBA00010272"/>
    </source>
</evidence>
<dbReference type="EMBL" id="LSKU01000001">
    <property type="protein sequence ID" value="KXG43144.1"/>
    <property type="molecule type" value="Genomic_DNA"/>
</dbReference>
<name>A0A135L2A2_9BACI</name>
<dbReference type="Gene3D" id="3.30.70.930">
    <property type="match status" value="1"/>
</dbReference>
<dbReference type="Pfam" id="PF01910">
    <property type="entry name" value="Thiamine_BP"/>
    <property type="match status" value="1"/>
</dbReference>
<comment type="similarity">
    <text evidence="1">Belongs to the UPF0045 family.</text>
</comment>
<comment type="caution">
    <text evidence="3">The sequence shown here is derived from an EMBL/GenBank/DDBJ whole genome shotgun (WGS) entry which is preliminary data.</text>
</comment>
<sequence>MAIVEVTITPLGTGTPSVSHYVAEVHKVLEQAPEALKYQLTPMSTIIEGELQDILSVIQRMHEVPFEKGALRVSTSIKIDDRRDKKASMEQKLKSVQEKL</sequence>
<dbReference type="InterPro" id="IPR002767">
    <property type="entry name" value="Thiamine_BP"/>
</dbReference>
<feature type="domain" description="Thiamine-binding protein" evidence="2">
    <location>
        <begin position="4"/>
        <end position="97"/>
    </location>
</feature>
<gene>
    <name evidence="3" type="ORF">U473_03235</name>
</gene>
<dbReference type="RefSeq" id="WP_068723266.1">
    <property type="nucleotide sequence ID" value="NZ_LSKU01000001.1"/>
</dbReference>
<accession>A0A135L2A2</accession>
<dbReference type="PANTHER" id="PTHR33777:SF1">
    <property type="entry name" value="UPF0045 PROTEIN ECM15"/>
    <property type="match status" value="1"/>
</dbReference>
<proteinExistence type="inferred from homology"/>
<dbReference type="AlphaFoldDB" id="A0A135L2A2"/>
<reference evidence="3 4" key="1">
    <citation type="submission" date="2016-02" db="EMBL/GenBank/DDBJ databases">
        <title>Draft Genome for Tepidibacillus decaturensis nov. sp. Strain Z9, an Anaerobic, Moderately Thermophilic and Heterotrophic Bacterium from Deep Subsurface of the Illinois Basin, USA.</title>
        <authorList>
            <person name="Dong Y."/>
            <person name="Chang J.Y."/>
            <person name="Sanford R."/>
            <person name="Fouke B.W."/>
        </authorList>
    </citation>
    <scope>NUCLEOTIDE SEQUENCE [LARGE SCALE GENOMIC DNA]</scope>
    <source>
        <strain evidence="3 4">Z9</strain>
    </source>
</reference>
<evidence type="ECO:0000259" key="2">
    <source>
        <dbReference type="Pfam" id="PF01910"/>
    </source>
</evidence>
<organism evidence="3 4">
    <name type="scientific">Tepidibacillus decaturensis</name>
    <dbReference type="NCBI Taxonomy" id="1413211"/>
    <lineage>
        <taxon>Bacteria</taxon>
        <taxon>Bacillati</taxon>
        <taxon>Bacillota</taxon>
        <taxon>Bacilli</taxon>
        <taxon>Bacillales</taxon>
        <taxon>Bacillaceae</taxon>
        <taxon>Tepidibacillus</taxon>
    </lineage>
</organism>
<keyword evidence="4" id="KW-1185">Reference proteome</keyword>
<dbReference type="STRING" id="1413211.U473_03235"/>
<evidence type="ECO:0000313" key="3">
    <source>
        <dbReference type="EMBL" id="KXG43144.1"/>
    </source>
</evidence>
<dbReference type="InterPro" id="IPR029756">
    <property type="entry name" value="MTH1187/YkoF-like"/>
</dbReference>
<dbReference type="NCBIfam" id="TIGR00106">
    <property type="entry name" value="MTH1187 family thiamine-binding protein"/>
    <property type="match status" value="1"/>
</dbReference>
<dbReference type="PANTHER" id="PTHR33777">
    <property type="entry name" value="UPF0045 PROTEIN ECM15"/>
    <property type="match status" value="1"/>
</dbReference>
<evidence type="ECO:0000313" key="4">
    <source>
        <dbReference type="Proteomes" id="UP000070352"/>
    </source>
</evidence>
<dbReference type="InterPro" id="IPR051614">
    <property type="entry name" value="UPF0045_domain"/>
</dbReference>
<protein>
    <recommendedName>
        <fullName evidence="2">Thiamine-binding protein domain-containing protein</fullName>
    </recommendedName>
</protein>
<dbReference type="GO" id="GO:0005829">
    <property type="term" value="C:cytosol"/>
    <property type="evidence" value="ECO:0007669"/>
    <property type="project" value="TreeGrafter"/>
</dbReference>
<dbReference type="SUPFAM" id="SSF89957">
    <property type="entry name" value="MTH1187/YkoF-like"/>
    <property type="match status" value="1"/>
</dbReference>
<dbReference type="OrthoDB" id="2147383at2"/>
<dbReference type="Proteomes" id="UP000070352">
    <property type="component" value="Unassembled WGS sequence"/>
</dbReference>